<dbReference type="EMBL" id="JAKZFC010000001">
    <property type="protein sequence ID" value="MCH7321410.1"/>
    <property type="molecule type" value="Genomic_DNA"/>
</dbReference>
<proteinExistence type="predicted"/>
<dbReference type="PANTHER" id="PTHR13887:SF41">
    <property type="entry name" value="THIOREDOXIN SUPERFAMILY PROTEIN"/>
    <property type="match status" value="1"/>
</dbReference>
<keyword evidence="3" id="KW-1185">Reference proteome</keyword>
<dbReference type="PANTHER" id="PTHR13887">
    <property type="entry name" value="GLUTATHIONE S-TRANSFERASE KAPPA"/>
    <property type="match status" value="1"/>
</dbReference>
<dbReference type="Pfam" id="PF01323">
    <property type="entry name" value="DSBA"/>
    <property type="match status" value="1"/>
</dbReference>
<dbReference type="InterPro" id="IPR001853">
    <property type="entry name" value="DSBA-like_thioredoxin_dom"/>
</dbReference>
<comment type="caution">
    <text evidence="2">The sequence shown here is derived from an EMBL/GenBank/DDBJ whole genome shotgun (WGS) entry which is preliminary data.</text>
</comment>
<protein>
    <submittedName>
        <fullName evidence="2">DsbA family oxidoreductase</fullName>
    </submittedName>
</protein>
<dbReference type="Proteomes" id="UP001316087">
    <property type="component" value="Unassembled WGS sequence"/>
</dbReference>
<dbReference type="CDD" id="cd03024">
    <property type="entry name" value="DsbA_FrnE"/>
    <property type="match status" value="1"/>
</dbReference>
<organism evidence="2 3">
    <name type="scientific">Solibacillus palustris</name>
    <dbReference type="NCBI Taxonomy" id="2908203"/>
    <lineage>
        <taxon>Bacteria</taxon>
        <taxon>Bacillati</taxon>
        <taxon>Bacillota</taxon>
        <taxon>Bacilli</taxon>
        <taxon>Bacillales</taxon>
        <taxon>Caryophanaceae</taxon>
        <taxon>Solibacillus</taxon>
    </lineage>
</organism>
<reference evidence="2 3" key="1">
    <citation type="submission" date="2022-03" db="EMBL/GenBank/DDBJ databases">
        <authorList>
            <person name="Jo J.-H."/>
            <person name="Im W.-T."/>
        </authorList>
    </citation>
    <scope>NUCLEOTIDE SEQUENCE [LARGE SCALE GENOMIC DNA]</scope>
    <source>
        <strain evidence="2 3">MA9</strain>
    </source>
</reference>
<dbReference type="RefSeq" id="WP_241368439.1">
    <property type="nucleotide sequence ID" value="NZ_JAKZFC010000001.1"/>
</dbReference>
<gene>
    <name evidence="2" type="ORF">LZ480_05840</name>
</gene>
<feature type="domain" description="DSBA-like thioredoxin" evidence="1">
    <location>
        <begin position="3"/>
        <end position="200"/>
    </location>
</feature>
<accession>A0ABS9UAP2</accession>
<sequence length="231" mass="26226">MKIEIFSDFSCPFCYISKTKLFNAIQELGLQHQVEIEYKAYQLKPDASKTETCNYKEEMMQRFQGRQFKMQEAIDAVHAHANEVGLTYNVDEIKIANTENAHRLAKLAATFNVADAFIEHVMNGYFSNGFDMNDTSALIDIIVSLGIPREHAKQVIDEQLFSEELAQDRYDAQQLQISSVPFMVFENAYGIKGVEPLEIYMKTLKQAQGIAKKRITVIESDAVCSNDGCKI</sequence>
<evidence type="ECO:0000313" key="3">
    <source>
        <dbReference type="Proteomes" id="UP001316087"/>
    </source>
</evidence>
<name>A0ABS9UAP2_9BACL</name>
<evidence type="ECO:0000259" key="1">
    <source>
        <dbReference type="Pfam" id="PF01323"/>
    </source>
</evidence>
<evidence type="ECO:0000313" key="2">
    <source>
        <dbReference type="EMBL" id="MCH7321410.1"/>
    </source>
</evidence>
<dbReference type="InterPro" id="IPR036249">
    <property type="entry name" value="Thioredoxin-like_sf"/>
</dbReference>
<dbReference type="SUPFAM" id="SSF52833">
    <property type="entry name" value="Thioredoxin-like"/>
    <property type="match status" value="1"/>
</dbReference>
<dbReference type="Gene3D" id="3.40.30.10">
    <property type="entry name" value="Glutaredoxin"/>
    <property type="match status" value="1"/>
</dbReference>